<dbReference type="AlphaFoldDB" id="A0A090ZNF0"/>
<evidence type="ECO:0000313" key="2">
    <source>
        <dbReference type="EMBL" id="KFN11953.1"/>
    </source>
</evidence>
<dbReference type="STRING" id="44252.DJ90_6587"/>
<dbReference type="GO" id="GO:0004497">
    <property type="term" value="F:monooxygenase activity"/>
    <property type="evidence" value="ECO:0007669"/>
    <property type="project" value="TreeGrafter"/>
</dbReference>
<name>A0A090ZNF0_PAEMA</name>
<dbReference type="PRINTS" id="PR00368">
    <property type="entry name" value="FADPNR"/>
</dbReference>
<sequence length="347" mass="38396">MTTTKTDVLIIGASQAGLAAGYYLKKKNADFRIIGQEKRIGDVWRNRYDSLVLFTPRSHSSLPGLPLTGDPNGYAAKDEIADYLGRYAAHFDLPVQLDTEVLSLAKEQGKFKIQTRTGGYLASNVIVAAGPFHKPFVPKFREALASDVHQVHTSQYLNPLSLKEGAVLVVGAGNSGAQIAAELAGEREVYLSAGHKMKFLPLRLFGKSIFWWGDKLGVMKASVDGKAGRFLSRQGDPIFGYELKALIRQGKIKLKPKTESAHGHEFTFQDRSKLTVQNVIWATGFRPDYGWIRIPRVLDDQGKPLHHRGVSPVQGLYFLGLPWQYRRGSALIGGVGRDAEYISELCR</sequence>
<dbReference type="OrthoDB" id="9778740at2"/>
<organism evidence="2 3">
    <name type="scientific">Paenibacillus macerans</name>
    <name type="common">Bacillus macerans</name>
    <dbReference type="NCBI Taxonomy" id="44252"/>
    <lineage>
        <taxon>Bacteria</taxon>
        <taxon>Bacillati</taxon>
        <taxon>Bacillota</taxon>
        <taxon>Bacilli</taxon>
        <taxon>Bacillales</taxon>
        <taxon>Paenibacillaceae</taxon>
        <taxon>Paenibacillus</taxon>
    </lineage>
</organism>
<accession>A0A090ZNF0</accession>
<comment type="caution">
    <text evidence="2">The sequence shown here is derived from an EMBL/GenBank/DDBJ whole genome shotgun (WGS) entry which is preliminary data.</text>
</comment>
<evidence type="ECO:0008006" key="4">
    <source>
        <dbReference type="Google" id="ProtNLM"/>
    </source>
</evidence>
<dbReference type="Gene3D" id="3.50.50.60">
    <property type="entry name" value="FAD/NAD(P)-binding domain"/>
    <property type="match status" value="1"/>
</dbReference>
<dbReference type="RefSeq" id="WP_036626871.1">
    <property type="nucleotide sequence ID" value="NZ_BGML01000015.1"/>
</dbReference>
<gene>
    <name evidence="2" type="ORF">DJ90_6587</name>
</gene>
<dbReference type="GO" id="GO:0050660">
    <property type="term" value="F:flavin adenine dinucleotide binding"/>
    <property type="evidence" value="ECO:0007669"/>
    <property type="project" value="TreeGrafter"/>
</dbReference>
<dbReference type="Proteomes" id="UP000029278">
    <property type="component" value="Unassembled WGS sequence"/>
</dbReference>
<dbReference type="PRINTS" id="PR00469">
    <property type="entry name" value="PNDRDTASEII"/>
</dbReference>
<keyword evidence="3" id="KW-1185">Reference proteome</keyword>
<dbReference type="PANTHER" id="PTHR43539">
    <property type="entry name" value="FLAVIN-BINDING MONOOXYGENASE-LIKE PROTEIN (AFU_ORTHOLOGUE AFUA_4G09220)"/>
    <property type="match status" value="1"/>
</dbReference>
<dbReference type="PATRIC" id="fig|44252.3.peg.358"/>
<dbReference type="GeneID" id="77010063"/>
<dbReference type="SUPFAM" id="SSF51905">
    <property type="entry name" value="FAD/NAD(P)-binding domain"/>
    <property type="match status" value="2"/>
</dbReference>
<protein>
    <recommendedName>
        <fullName evidence="4">Oxidoreductase</fullName>
    </recommendedName>
</protein>
<dbReference type="Pfam" id="PF13738">
    <property type="entry name" value="Pyr_redox_3"/>
    <property type="match status" value="1"/>
</dbReference>
<evidence type="ECO:0000313" key="3">
    <source>
        <dbReference type="Proteomes" id="UP000029278"/>
    </source>
</evidence>
<dbReference type="InterPro" id="IPR050982">
    <property type="entry name" value="Auxin_biosynth/cation_transpt"/>
</dbReference>
<dbReference type="PANTHER" id="PTHR43539:SF78">
    <property type="entry name" value="FLAVIN-CONTAINING MONOOXYGENASE"/>
    <property type="match status" value="1"/>
</dbReference>
<reference evidence="2 3" key="1">
    <citation type="submission" date="2014-04" db="EMBL/GenBank/DDBJ databases">
        <authorList>
            <person name="Bishop-Lilly K.A."/>
            <person name="Broomall S.M."/>
            <person name="Chain P.S."/>
            <person name="Chertkov O."/>
            <person name="Coyne S.R."/>
            <person name="Daligault H.E."/>
            <person name="Davenport K.W."/>
            <person name="Erkkila T."/>
            <person name="Frey K.G."/>
            <person name="Gibbons H.S."/>
            <person name="Gu W."/>
            <person name="Jaissle J."/>
            <person name="Johnson S.L."/>
            <person name="Koroleva G.I."/>
            <person name="Ladner J.T."/>
            <person name="Lo C.-C."/>
            <person name="Minogue T.D."/>
            <person name="Munk C."/>
            <person name="Palacios G.F."/>
            <person name="Redden C.L."/>
            <person name="Rosenzweig C.N."/>
            <person name="Scholz M.B."/>
            <person name="Teshima H."/>
            <person name="Xu Y."/>
        </authorList>
    </citation>
    <scope>NUCLEOTIDE SEQUENCE [LARGE SCALE GENOMIC DNA]</scope>
    <source>
        <strain evidence="2 3">8244</strain>
    </source>
</reference>
<keyword evidence="1" id="KW-0560">Oxidoreductase</keyword>
<dbReference type="InterPro" id="IPR036188">
    <property type="entry name" value="FAD/NAD-bd_sf"/>
</dbReference>
<proteinExistence type="predicted"/>
<dbReference type="HOGENOM" id="CLU_006909_1_0_9"/>
<dbReference type="EMBL" id="JMQA01000003">
    <property type="protein sequence ID" value="KFN11953.1"/>
    <property type="molecule type" value="Genomic_DNA"/>
</dbReference>
<evidence type="ECO:0000256" key="1">
    <source>
        <dbReference type="ARBA" id="ARBA00023002"/>
    </source>
</evidence>